<dbReference type="PANTHER" id="PTHR43792">
    <property type="entry name" value="GNAT FAMILY, PUTATIVE (AFU_ORTHOLOGUE AFUA_3G00765)-RELATED-RELATED"/>
    <property type="match status" value="1"/>
</dbReference>
<feature type="domain" description="N-acetyltransferase" evidence="1">
    <location>
        <begin position="8"/>
        <end position="163"/>
    </location>
</feature>
<dbReference type="SUPFAM" id="SSF55729">
    <property type="entry name" value="Acyl-CoA N-acyltransferases (Nat)"/>
    <property type="match status" value="1"/>
</dbReference>
<evidence type="ECO:0000313" key="3">
    <source>
        <dbReference type="Proteomes" id="UP001178322"/>
    </source>
</evidence>
<dbReference type="PANTHER" id="PTHR43792:SF1">
    <property type="entry name" value="N-ACETYLTRANSFERASE DOMAIN-CONTAINING PROTEIN"/>
    <property type="match status" value="1"/>
</dbReference>
<dbReference type="Pfam" id="PF13302">
    <property type="entry name" value="Acetyltransf_3"/>
    <property type="match status" value="1"/>
</dbReference>
<dbReference type="GO" id="GO:0016747">
    <property type="term" value="F:acyltransferase activity, transferring groups other than amino-acyl groups"/>
    <property type="evidence" value="ECO:0007669"/>
    <property type="project" value="InterPro"/>
</dbReference>
<proteinExistence type="predicted"/>
<name>A0AAX3WY82_9BACI</name>
<evidence type="ECO:0000259" key="1">
    <source>
        <dbReference type="PROSITE" id="PS51186"/>
    </source>
</evidence>
<evidence type="ECO:0000313" key="2">
    <source>
        <dbReference type="EMBL" id="WHY52569.1"/>
    </source>
</evidence>
<dbReference type="EMBL" id="CP126101">
    <property type="protein sequence ID" value="WHY52569.1"/>
    <property type="molecule type" value="Genomic_DNA"/>
</dbReference>
<organism evidence="2 3">
    <name type="scientific">Lysinibacillus pakistanensis</name>
    <dbReference type="NCBI Taxonomy" id="759811"/>
    <lineage>
        <taxon>Bacteria</taxon>
        <taxon>Bacillati</taxon>
        <taxon>Bacillota</taxon>
        <taxon>Bacilli</taxon>
        <taxon>Bacillales</taxon>
        <taxon>Bacillaceae</taxon>
        <taxon>Lysinibacillus</taxon>
    </lineage>
</organism>
<reference evidence="2" key="1">
    <citation type="submission" date="2023-05" db="EMBL/GenBank/DDBJ databases">
        <title>Comparative genomics of Bacillaceae isolates and their secondary metabolite potential.</title>
        <authorList>
            <person name="Song L."/>
            <person name="Nielsen L.J."/>
            <person name="Mohite O."/>
            <person name="Xu X."/>
            <person name="Weber T."/>
            <person name="Kovacs A.T."/>
        </authorList>
    </citation>
    <scope>NUCLEOTIDE SEQUENCE</scope>
    <source>
        <strain evidence="2">LY1</strain>
    </source>
</reference>
<sequence length="163" mass="18867">MKRLTKNCTIELLKLEHYYAINALYSNVNVRAYLGGVPKESYIEASFRGMLEAPFPNTYLYISLKATDEFIGLVSIDEYHDKETYELSYQFLPQYWGQGYAYEVLTNVIDYGLNVLNLPYLVAETQTANIASCRLLEKVGMHKVQVLERFGHEQAVYELRKNV</sequence>
<dbReference type="PROSITE" id="PS51186">
    <property type="entry name" value="GNAT"/>
    <property type="match status" value="1"/>
</dbReference>
<dbReference type="AlphaFoldDB" id="A0AAX3WY82"/>
<dbReference type="InterPro" id="IPR000182">
    <property type="entry name" value="GNAT_dom"/>
</dbReference>
<dbReference type="Proteomes" id="UP001178322">
    <property type="component" value="Chromosome"/>
</dbReference>
<dbReference type="InterPro" id="IPR016181">
    <property type="entry name" value="Acyl_CoA_acyltransferase"/>
</dbReference>
<gene>
    <name evidence="2" type="ORF">QNH24_04865</name>
</gene>
<accession>A0AAX3WY82</accession>
<protein>
    <submittedName>
        <fullName evidence="2">GNAT family N-acetyltransferase</fullName>
    </submittedName>
</protein>
<dbReference type="RefSeq" id="WP_283870996.1">
    <property type="nucleotide sequence ID" value="NZ_CP126101.1"/>
</dbReference>
<dbReference type="InterPro" id="IPR051531">
    <property type="entry name" value="N-acetyltransferase"/>
</dbReference>
<dbReference type="Gene3D" id="3.40.630.30">
    <property type="match status" value="1"/>
</dbReference>